<gene>
    <name evidence="7" type="ORF">MNBD_GAMMA08-2474</name>
</gene>
<dbReference type="PANTHER" id="PTHR45694:SF18">
    <property type="entry name" value="GLUTAREDOXIN-1-RELATED"/>
    <property type="match status" value="1"/>
</dbReference>
<dbReference type="PROSITE" id="PS51354">
    <property type="entry name" value="GLUTAREDOXIN_2"/>
    <property type="match status" value="1"/>
</dbReference>
<feature type="domain" description="Glutaredoxin" evidence="6">
    <location>
        <begin position="6"/>
        <end position="65"/>
    </location>
</feature>
<evidence type="ECO:0000256" key="2">
    <source>
        <dbReference type="ARBA" id="ARBA00022448"/>
    </source>
</evidence>
<dbReference type="GO" id="GO:0034599">
    <property type="term" value="P:cellular response to oxidative stress"/>
    <property type="evidence" value="ECO:0007669"/>
    <property type="project" value="TreeGrafter"/>
</dbReference>
<dbReference type="AlphaFoldDB" id="A0A3B0X5B6"/>
<protein>
    <submittedName>
        <fullName evidence="7">Glutaredoxin 3 (Grx3)</fullName>
    </submittedName>
</protein>
<dbReference type="NCBIfam" id="TIGR02181">
    <property type="entry name" value="GRX_bact"/>
    <property type="match status" value="1"/>
</dbReference>
<name>A0A3B0X5B6_9ZZZZ</name>
<evidence type="ECO:0000259" key="6">
    <source>
        <dbReference type="Pfam" id="PF00462"/>
    </source>
</evidence>
<evidence type="ECO:0000256" key="1">
    <source>
        <dbReference type="ARBA" id="ARBA00007787"/>
    </source>
</evidence>
<keyword evidence="3" id="KW-0249">Electron transport</keyword>
<sequence length="87" mass="9716">MSQADITVYYAPFCPYCGWAKQLLKSKNVEFKLINVNDSQEIRQEMEQRAGQTSVPQIFIGDTHVGGYDDMAALDDKGELDPLIMAG</sequence>
<dbReference type="GO" id="GO:0005737">
    <property type="term" value="C:cytoplasm"/>
    <property type="evidence" value="ECO:0007669"/>
    <property type="project" value="TreeGrafter"/>
</dbReference>
<organism evidence="7">
    <name type="scientific">hydrothermal vent metagenome</name>
    <dbReference type="NCBI Taxonomy" id="652676"/>
    <lineage>
        <taxon>unclassified sequences</taxon>
        <taxon>metagenomes</taxon>
        <taxon>ecological metagenomes</taxon>
    </lineage>
</organism>
<keyword evidence="4" id="KW-1015">Disulfide bond</keyword>
<dbReference type="InterPro" id="IPR011767">
    <property type="entry name" value="GLR_AS"/>
</dbReference>
<dbReference type="Pfam" id="PF00462">
    <property type="entry name" value="Glutaredoxin"/>
    <property type="match status" value="1"/>
</dbReference>
<evidence type="ECO:0000256" key="3">
    <source>
        <dbReference type="ARBA" id="ARBA00022982"/>
    </source>
</evidence>
<dbReference type="PROSITE" id="PS00195">
    <property type="entry name" value="GLUTAREDOXIN_1"/>
    <property type="match status" value="1"/>
</dbReference>
<proteinExistence type="inferred from homology"/>
<dbReference type="GO" id="GO:0015038">
    <property type="term" value="F:glutathione disulfide oxidoreductase activity"/>
    <property type="evidence" value="ECO:0007669"/>
    <property type="project" value="TreeGrafter"/>
</dbReference>
<dbReference type="EMBL" id="UOFH01000233">
    <property type="protein sequence ID" value="VAW62911.1"/>
    <property type="molecule type" value="Genomic_DNA"/>
</dbReference>
<dbReference type="InterPro" id="IPR036249">
    <property type="entry name" value="Thioredoxin-like_sf"/>
</dbReference>
<dbReference type="Gene3D" id="3.40.30.10">
    <property type="entry name" value="Glutaredoxin"/>
    <property type="match status" value="1"/>
</dbReference>
<dbReference type="InterPro" id="IPR011900">
    <property type="entry name" value="GRX_bact"/>
</dbReference>
<dbReference type="CDD" id="cd03418">
    <property type="entry name" value="GRX_GRXb_1_3_like"/>
    <property type="match status" value="1"/>
</dbReference>
<keyword evidence="2" id="KW-0813">Transport</keyword>
<dbReference type="SUPFAM" id="SSF52833">
    <property type="entry name" value="Thioredoxin-like"/>
    <property type="match status" value="1"/>
</dbReference>
<dbReference type="InterPro" id="IPR014025">
    <property type="entry name" value="Glutaredoxin_subgr"/>
</dbReference>
<evidence type="ECO:0000313" key="7">
    <source>
        <dbReference type="EMBL" id="VAW62911.1"/>
    </source>
</evidence>
<evidence type="ECO:0000256" key="4">
    <source>
        <dbReference type="ARBA" id="ARBA00023157"/>
    </source>
</evidence>
<evidence type="ECO:0000256" key="5">
    <source>
        <dbReference type="ARBA" id="ARBA00023284"/>
    </source>
</evidence>
<dbReference type="InterPro" id="IPR002109">
    <property type="entry name" value="Glutaredoxin"/>
</dbReference>
<comment type="similarity">
    <text evidence="1">Belongs to the glutaredoxin family.</text>
</comment>
<dbReference type="GO" id="GO:0045454">
    <property type="term" value="P:cell redox homeostasis"/>
    <property type="evidence" value="ECO:0007669"/>
    <property type="project" value="InterPro"/>
</dbReference>
<dbReference type="PANTHER" id="PTHR45694">
    <property type="entry name" value="GLUTAREDOXIN 2"/>
    <property type="match status" value="1"/>
</dbReference>
<dbReference type="PRINTS" id="PR00160">
    <property type="entry name" value="GLUTAREDOXIN"/>
</dbReference>
<accession>A0A3B0X5B6</accession>
<reference evidence="7" key="1">
    <citation type="submission" date="2018-06" db="EMBL/GenBank/DDBJ databases">
        <authorList>
            <person name="Zhirakovskaya E."/>
        </authorList>
    </citation>
    <scope>NUCLEOTIDE SEQUENCE</scope>
</reference>
<keyword evidence="5" id="KW-0676">Redox-active center</keyword>